<dbReference type="PANTHER" id="PTHR12684">
    <property type="entry name" value="PUTATIVE PHOSPHOTRANSFERASE"/>
    <property type="match status" value="1"/>
</dbReference>
<reference evidence="2 3" key="1">
    <citation type="submission" date="2017-10" db="EMBL/GenBank/DDBJ databases">
        <title>Development of genomic resources for the powdery mildew, Erysiphe pulchra.</title>
        <authorList>
            <person name="Wadl P.A."/>
            <person name="Mack B.M."/>
            <person name="Moore G."/>
            <person name="Beltz S.B."/>
        </authorList>
    </citation>
    <scope>NUCLEOTIDE SEQUENCE [LARGE SCALE GENOMIC DNA]</scope>
    <source>
        <strain evidence="2">Cflorida</strain>
    </source>
</reference>
<dbReference type="AlphaFoldDB" id="A0A2S4PXK5"/>
<dbReference type="GO" id="GO:0000215">
    <property type="term" value="F:tRNA 2'-phosphotransferase activity"/>
    <property type="evidence" value="ECO:0007669"/>
    <property type="project" value="TreeGrafter"/>
</dbReference>
<evidence type="ECO:0000313" key="2">
    <source>
        <dbReference type="EMBL" id="POS86756.1"/>
    </source>
</evidence>
<dbReference type="EMBL" id="PEDP01000259">
    <property type="protein sequence ID" value="POS86756.1"/>
    <property type="molecule type" value="Genomic_DNA"/>
</dbReference>
<dbReference type="SUPFAM" id="SSF56399">
    <property type="entry name" value="ADP-ribosylation"/>
    <property type="match status" value="1"/>
</dbReference>
<gene>
    <name evidence="2" type="ORF">EPUL_003117</name>
</gene>
<sequence>MESQELKVSSGPIMPPSPLTPNASRHGRGKHGGSISKNKVRGRGYSLVDEREWLISRALSKVLKHTVNEDEDEDSNAGWANCEDILAHSDISALEVTSSELKALCDNPKSKFTIRIKPDTPISEAHTSSAYTIHINPSPTTTTANSTNAILTPLNSSTTDLPKLIIYETSYANYPLILASGGIKRAGGQDHLSFKAVSLIGTTELPPVTADVSIYIDLPSAIEANKNILWQRNQCGVVVTQGDDEGMVDKSLWKNAVARRIDIGVLFEDGEVKKEIPLSLRGKSAKVKKRGKTKGNDMNEIAALGGNEEIDNEIG</sequence>
<feature type="non-terminal residue" evidence="2">
    <location>
        <position position="315"/>
    </location>
</feature>
<dbReference type="PANTHER" id="PTHR12684:SF2">
    <property type="entry name" value="TRNA 2'-PHOSPHOTRANSFERASE 1"/>
    <property type="match status" value="1"/>
</dbReference>
<protein>
    <recommendedName>
        <fullName evidence="4">2'-phosphotransferase</fullName>
    </recommendedName>
</protein>
<feature type="region of interest" description="Disordered" evidence="1">
    <location>
        <begin position="1"/>
        <end position="39"/>
    </location>
</feature>
<dbReference type="InterPro" id="IPR002745">
    <property type="entry name" value="Ptrans_KptA/Tpt1"/>
</dbReference>
<evidence type="ECO:0008006" key="4">
    <source>
        <dbReference type="Google" id="ProtNLM"/>
    </source>
</evidence>
<dbReference type="Pfam" id="PF01885">
    <property type="entry name" value="PTS_2-RNA"/>
    <property type="match status" value="1"/>
</dbReference>
<accession>A0A2S4PXK5</accession>
<name>A0A2S4PXK5_9PEZI</name>
<evidence type="ECO:0000256" key="1">
    <source>
        <dbReference type="SAM" id="MobiDB-lite"/>
    </source>
</evidence>
<dbReference type="GO" id="GO:0006388">
    <property type="term" value="P:tRNA splicing, via endonucleolytic cleavage and ligation"/>
    <property type="evidence" value="ECO:0007669"/>
    <property type="project" value="TreeGrafter"/>
</dbReference>
<organism evidence="2 3">
    <name type="scientific">Erysiphe pulchra</name>
    <dbReference type="NCBI Taxonomy" id="225359"/>
    <lineage>
        <taxon>Eukaryota</taxon>
        <taxon>Fungi</taxon>
        <taxon>Dikarya</taxon>
        <taxon>Ascomycota</taxon>
        <taxon>Pezizomycotina</taxon>
        <taxon>Leotiomycetes</taxon>
        <taxon>Erysiphales</taxon>
        <taxon>Erysiphaceae</taxon>
        <taxon>Erysiphe</taxon>
    </lineage>
</organism>
<dbReference type="Proteomes" id="UP000237438">
    <property type="component" value="Unassembled WGS sequence"/>
</dbReference>
<dbReference type="OrthoDB" id="419694at2759"/>
<evidence type="ECO:0000313" key="3">
    <source>
        <dbReference type="Proteomes" id="UP000237438"/>
    </source>
</evidence>
<comment type="caution">
    <text evidence="2">The sequence shown here is derived from an EMBL/GenBank/DDBJ whole genome shotgun (WGS) entry which is preliminary data.</text>
</comment>
<proteinExistence type="predicted"/>
<keyword evidence="3" id="KW-1185">Reference proteome</keyword>